<reference evidence="10" key="2">
    <citation type="submission" date="2025-08" db="UniProtKB">
        <authorList>
            <consortium name="RefSeq"/>
        </authorList>
    </citation>
    <scope>IDENTIFICATION</scope>
    <source>
        <tissue evidence="10">Blood</tissue>
    </source>
</reference>
<dbReference type="GO" id="GO:0008270">
    <property type="term" value="F:zinc ion binding"/>
    <property type="evidence" value="ECO:0007669"/>
    <property type="project" value="UniProtKB-KW"/>
</dbReference>
<gene>
    <name evidence="10" type="primary">si:dkey-56d12.4</name>
</gene>
<dbReference type="Pfam" id="PF13613">
    <property type="entry name" value="HTH_Tnp_4"/>
    <property type="match status" value="1"/>
</dbReference>
<keyword evidence="3 6" id="KW-0863">Zinc-finger</keyword>
<reference evidence="9" key="1">
    <citation type="journal article" date="2016" name="Nat. Commun.">
        <title>The channel catfish genome sequence provides insights into the evolution of scale formation in teleosts.</title>
        <authorList>
            <person name="Liu Z."/>
            <person name="Liu S."/>
            <person name="Yao J."/>
            <person name="Bao L."/>
            <person name="Zhang J."/>
            <person name="Li Y."/>
            <person name="Jiang C."/>
            <person name="Sun L."/>
            <person name="Wang R."/>
            <person name="Zhang Y."/>
            <person name="Zhou T."/>
            <person name="Zeng Q."/>
            <person name="Fu Q."/>
            <person name="Gao S."/>
            <person name="Li N."/>
            <person name="Koren S."/>
            <person name="Jiang Y."/>
            <person name="Zimin A."/>
            <person name="Xu P."/>
            <person name="Phillippy A.M."/>
            <person name="Geng X."/>
            <person name="Song L."/>
            <person name="Sun F."/>
            <person name="Li C."/>
            <person name="Wang X."/>
            <person name="Chen A."/>
            <person name="Jin Y."/>
            <person name="Yuan Z."/>
            <person name="Yang Y."/>
            <person name="Tan S."/>
            <person name="Peatman E."/>
            <person name="Lu J."/>
            <person name="Qin Z."/>
            <person name="Dunham R."/>
            <person name="Li Z."/>
            <person name="Sonstegard T."/>
            <person name="Feng J."/>
            <person name="Danzmann R.G."/>
            <person name="Schroeder S."/>
            <person name="Scheffler B."/>
            <person name="Duke M.V."/>
            <person name="Ballard L."/>
            <person name="Kucuktas H."/>
            <person name="Kaltenboeck L."/>
            <person name="Liu H."/>
            <person name="Armbruster J."/>
            <person name="Xie Y."/>
            <person name="Kirby M.L."/>
            <person name="Tian Y."/>
            <person name="Flanagan M.E."/>
            <person name="Mu W."/>
            <person name="Waldbieser G.C."/>
        </authorList>
    </citation>
    <scope>NUCLEOTIDE SEQUENCE [LARGE SCALE GENOMIC DNA]</scope>
    <source>
        <strain evidence="9">SDA103</strain>
    </source>
</reference>
<dbReference type="Proteomes" id="UP000221080">
    <property type="component" value="Chromosome 10"/>
</dbReference>
<name>A0A2D0RRC9_ICTPU</name>
<dbReference type="InterPro" id="IPR027805">
    <property type="entry name" value="Transposase_HTH_dom"/>
</dbReference>
<organism evidence="9 10">
    <name type="scientific">Ictalurus punctatus</name>
    <name type="common">Channel catfish</name>
    <name type="synonym">Silurus punctatus</name>
    <dbReference type="NCBI Taxonomy" id="7998"/>
    <lineage>
        <taxon>Eukaryota</taxon>
        <taxon>Metazoa</taxon>
        <taxon>Chordata</taxon>
        <taxon>Craniata</taxon>
        <taxon>Vertebrata</taxon>
        <taxon>Euteleostomi</taxon>
        <taxon>Actinopterygii</taxon>
        <taxon>Neopterygii</taxon>
        <taxon>Teleostei</taxon>
        <taxon>Ostariophysi</taxon>
        <taxon>Siluriformes</taxon>
        <taxon>Ictaluridae</taxon>
        <taxon>Ictalurus</taxon>
    </lineage>
</organism>
<evidence type="ECO:0000256" key="6">
    <source>
        <dbReference type="PROSITE-ProRule" id="PRU00309"/>
    </source>
</evidence>
<proteinExistence type="predicted"/>
<dbReference type="InterPro" id="IPR027806">
    <property type="entry name" value="HARBI1_dom"/>
</dbReference>
<keyword evidence="9" id="KW-1185">Reference proteome</keyword>
<feature type="domain" description="THAP-type" evidence="8">
    <location>
        <begin position="1"/>
        <end position="97"/>
    </location>
</feature>
<evidence type="ECO:0000313" key="9">
    <source>
        <dbReference type="Proteomes" id="UP000221080"/>
    </source>
</evidence>
<evidence type="ECO:0000256" key="2">
    <source>
        <dbReference type="ARBA" id="ARBA00022723"/>
    </source>
</evidence>
<evidence type="ECO:0000259" key="8">
    <source>
        <dbReference type="PROSITE" id="PS50950"/>
    </source>
</evidence>
<keyword evidence="2" id="KW-0479">Metal-binding</keyword>
<evidence type="ECO:0000313" key="10">
    <source>
        <dbReference type="RefSeq" id="XP_017333063.1"/>
    </source>
</evidence>
<dbReference type="AlphaFoldDB" id="A0A2D0RRC9"/>
<keyword evidence="7" id="KW-0175">Coiled coil</keyword>
<dbReference type="OMA" id="HYKSINT"/>
<evidence type="ECO:0000256" key="5">
    <source>
        <dbReference type="ARBA" id="ARBA00023125"/>
    </source>
</evidence>
<evidence type="ECO:0000256" key="3">
    <source>
        <dbReference type="ARBA" id="ARBA00022771"/>
    </source>
</evidence>
<feature type="coiled-coil region" evidence="7">
    <location>
        <begin position="206"/>
        <end position="240"/>
    </location>
</feature>
<evidence type="ECO:0000256" key="1">
    <source>
        <dbReference type="ARBA" id="ARBA00001968"/>
    </source>
</evidence>
<dbReference type="Pfam" id="PF13359">
    <property type="entry name" value="DDE_Tnp_4"/>
    <property type="match status" value="1"/>
</dbReference>
<accession>A0A2D0RRC9</accession>
<dbReference type="STRING" id="7998.ENSIPUP00000032613"/>
<dbReference type="PANTHER" id="PTHR23080">
    <property type="entry name" value="THAP DOMAIN PROTEIN"/>
    <property type="match status" value="1"/>
</dbReference>
<dbReference type="RefSeq" id="XP_017333063.1">
    <property type="nucleotide sequence ID" value="XM_017477574.3"/>
</dbReference>
<evidence type="ECO:0000256" key="4">
    <source>
        <dbReference type="ARBA" id="ARBA00022833"/>
    </source>
</evidence>
<dbReference type="GO" id="GO:0003677">
    <property type="term" value="F:DNA binding"/>
    <property type="evidence" value="ECO:0007669"/>
    <property type="project" value="UniProtKB-UniRule"/>
</dbReference>
<evidence type="ECO:0000256" key="7">
    <source>
        <dbReference type="SAM" id="Coils"/>
    </source>
</evidence>
<dbReference type="OrthoDB" id="7331812at2759"/>
<keyword evidence="4" id="KW-0862">Zinc</keyword>
<dbReference type="PROSITE" id="PS50950">
    <property type="entry name" value="ZF_THAP"/>
    <property type="match status" value="1"/>
</dbReference>
<keyword evidence="5 6" id="KW-0238">DNA-binding</keyword>
<protein>
    <submittedName>
        <fullName evidence="10">Uncharacterized protein si:dkey-56d12.4</fullName>
    </submittedName>
</protein>
<comment type="cofactor">
    <cofactor evidence="1">
        <name>a divalent metal cation</name>
        <dbReference type="ChEBI" id="CHEBI:60240"/>
    </cofactor>
</comment>
<sequence>MNSRRTGIICAVRGCHNNWYKRKRFLEQVCFDHTPRTRAECGCEAPYNLHPPPKNEEALRFWVKALNLEKPPKRPYVCSFHFVDKRPTKEHPYPEKWLGYDAPLNTLTQLLVMKTSTHKDETLRSPEFVPSQFAHTSVEQEQRNARNPKRCEQTLQLKRKRNCDADETPVLSTDECNATDLEKDQCAEHSYLANVHSLQTITPCTNTACQAAVKALTDECAALRAEIARLKEKVDNLSFRQESFRDSDEMVQELTGLASYAKFMIVFSLVSGFLKAGSGLTNFQCFFITLMRMRLNLPLCFFAHMFHVSQSTVAEVFNVTLDVMHQTLCRLIVWPGKEQIQISLPMCFRSTLDNCTSVIDCLELYIEKPKNMSDSAQTCSQYKNHDTVKYLISITPQGVISFVSKGLGGQVSDKYLTERCGYLDKLSPGDVILAGKGFNIIETVGLHTADLKIQAFTKGKHQLLPLELDKTKGLIAVQMHVERVISLVRNKYTILQSTIPISLCNTTDDGHTTTLDKMVTVCCALCNICPCEVPTD</sequence>
<dbReference type="KEGG" id="ipu:108270721"/>
<dbReference type="InterPro" id="IPR006612">
    <property type="entry name" value="THAP_Znf"/>
</dbReference>
<dbReference type="GeneID" id="108270721"/>